<comment type="caution">
    <text evidence="1">The sequence shown here is derived from an EMBL/GenBank/DDBJ whole genome shotgun (WGS) entry which is preliminary data.</text>
</comment>
<evidence type="ECO:0008006" key="3">
    <source>
        <dbReference type="Google" id="ProtNLM"/>
    </source>
</evidence>
<dbReference type="EMBL" id="BAWF01000041">
    <property type="protein sequence ID" value="GAF47534.1"/>
    <property type="molecule type" value="Genomic_DNA"/>
</dbReference>
<dbReference type="AlphaFoldDB" id="X0PW41"/>
<dbReference type="RefSeq" id="WP_081792515.1">
    <property type="nucleotide sequence ID" value="NZ_BAWF01000041.1"/>
</dbReference>
<reference evidence="1 2" key="1">
    <citation type="submission" date="2014-02" db="EMBL/GenBank/DDBJ databases">
        <title>Whole genome shotgun sequence of Rhodococcus wratislaviensis NBRC 100605.</title>
        <authorList>
            <person name="Hosoyama A."/>
            <person name="Tsuchikane K."/>
            <person name="Yoshida I."/>
            <person name="Ohji S."/>
            <person name="Ichikawa N."/>
            <person name="Yamazoe A."/>
            <person name="Fujita N."/>
        </authorList>
    </citation>
    <scope>NUCLEOTIDE SEQUENCE [LARGE SCALE GENOMIC DNA]</scope>
    <source>
        <strain evidence="1 2">NBRC 100605</strain>
    </source>
</reference>
<sequence>MNSREYRQWRQGRRAAWIEANRKRNHPDTEAEHLIEFASRWAPFGGAPEEEILVHFGMTTRRFVERLWQVIPESNGLQDEIRILARIYPHPVESAARTSLGVTGSFSVSRQFDRQTTCPTAQ</sequence>
<protein>
    <recommendedName>
        <fullName evidence="3">DUF3263 domain-containing protein</fullName>
    </recommendedName>
</protein>
<gene>
    <name evidence="1" type="ORF">RW1_041_00820</name>
</gene>
<name>X0PW41_RHOWR</name>
<organism evidence="1 2">
    <name type="scientific">Rhodococcus wratislaviensis NBRC 100605</name>
    <dbReference type="NCBI Taxonomy" id="1219028"/>
    <lineage>
        <taxon>Bacteria</taxon>
        <taxon>Bacillati</taxon>
        <taxon>Actinomycetota</taxon>
        <taxon>Actinomycetes</taxon>
        <taxon>Mycobacteriales</taxon>
        <taxon>Nocardiaceae</taxon>
        <taxon>Rhodococcus</taxon>
    </lineage>
</organism>
<dbReference type="Proteomes" id="UP000019491">
    <property type="component" value="Unassembled WGS sequence"/>
</dbReference>
<evidence type="ECO:0000313" key="2">
    <source>
        <dbReference type="Proteomes" id="UP000019491"/>
    </source>
</evidence>
<proteinExistence type="predicted"/>
<keyword evidence="2" id="KW-1185">Reference proteome</keyword>
<evidence type="ECO:0000313" key="1">
    <source>
        <dbReference type="EMBL" id="GAF47534.1"/>
    </source>
</evidence>
<accession>X0PW41</accession>